<organism evidence="2 3">
    <name type="scientific">Paenibacillus silvestris</name>
    <dbReference type="NCBI Taxonomy" id="2606219"/>
    <lineage>
        <taxon>Bacteria</taxon>
        <taxon>Bacillati</taxon>
        <taxon>Bacillota</taxon>
        <taxon>Bacilli</taxon>
        <taxon>Bacillales</taxon>
        <taxon>Paenibacillaceae</taxon>
        <taxon>Paenibacillus</taxon>
    </lineage>
</organism>
<sequence length="45" mass="5041">MMSGRNSKPKNNGPSGSPSRLDQFGDKAVQQDKREMKERNKKSSC</sequence>
<evidence type="ECO:0000313" key="2">
    <source>
        <dbReference type="EMBL" id="MZQ87227.1"/>
    </source>
</evidence>
<feature type="compositionally biased region" description="Basic and acidic residues" evidence="1">
    <location>
        <begin position="23"/>
        <end position="38"/>
    </location>
</feature>
<feature type="region of interest" description="Disordered" evidence="1">
    <location>
        <begin position="1"/>
        <end position="45"/>
    </location>
</feature>
<dbReference type="AlphaFoldDB" id="A0A6L8VA85"/>
<dbReference type="EMBL" id="WTUZ01000040">
    <property type="protein sequence ID" value="MZQ87227.1"/>
    <property type="molecule type" value="Genomic_DNA"/>
</dbReference>
<evidence type="ECO:0000313" key="3">
    <source>
        <dbReference type="Proteomes" id="UP000481087"/>
    </source>
</evidence>
<proteinExistence type="predicted"/>
<keyword evidence="3" id="KW-1185">Reference proteome</keyword>
<gene>
    <name evidence="2" type="ORF">GQF01_34440</name>
</gene>
<feature type="compositionally biased region" description="Polar residues" evidence="1">
    <location>
        <begin position="1"/>
        <end position="20"/>
    </location>
</feature>
<accession>A0A6L8VA85</accession>
<name>A0A6L8VA85_9BACL</name>
<dbReference type="Proteomes" id="UP000481087">
    <property type="component" value="Unassembled WGS sequence"/>
</dbReference>
<reference evidence="2 3" key="1">
    <citation type="submission" date="2019-12" db="EMBL/GenBank/DDBJ databases">
        <title>Paenibacillus sp. nov. sp. isolated from soil.</title>
        <authorList>
            <person name="Kim J."/>
            <person name="Jeong S.E."/>
            <person name="Jung H.S."/>
            <person name="Jeon C.O."/>
        </authorList>
    </citation>
    <scope>NUCLEOTIDE SEQUENCE [LARGE SCALE GENOMIC DNA]</scope>
    <source>
        <strain evidence="2 3">5J-6</strain>
    </source>
</reference>
<comment type="caution">
    <text evidence="2">The sequence shown here is derived from an EMBL/GenBank/DDBJ whole genome shotgun (WGS) entry which is preliminary data.</text>
</comment>
<protein>
    <submittedName>
        <fullName evidence="2">Uncharacterized protein</fullName>
    </submittedName>
</protein>
<evidence type="ECO:0000256" key="1">
    <source>
        <dbReference type="SAM" id="MobiDB-lite"/>
    </source>
</evidence>